<keyword evidence="3" id="KW-1185">Reference proteome</keyword>
<name>A0A2Z7DJ89_9LAMI</name>
<evidence type="ECO:0000313" key="3">
    <source>
        <dbReference type="Proteomes" id="UP000250235"/>
    </source>
</evidence>
<dbReference type="EMBL" id="KQ986871">
    <property type="protein sequence ID" value="KZV58081.1"/>
    <property type="molecule type" value="Genomic_DNA"/>
</dbReference>
<protein>
    <submittedName>
        <fullName evidence="2">Putative serine/threonine-protein kinase Cx32, chloroplastic-like</fullName>
    </submittedName>
</protein>
<reference evidence="2 3" key="1">
    <citation type="journal article" date="2015" name="Proc. Natl. Acad. Sci. U.S.A.">
        <title>The resurrection genome of Boea hygrometrica: A blueprint for survival of dehydration.</title>
        <authorList>
            <person name="Xiao L."/>
            <person name="Yang G."/>
            <person name="Zhang L."/>
            <person name="Yang X."/>
            <person name="Zhao S."/>
            <person name="Ji Z."/>
            <person name="Zhou Q."/>
            <person name="Hu M."/>
            <person name="Wang Y."/>
            <person name="Chen M."/>
            <person name="Xu Y."/>
            <person name="Jin H."/>
            <person name="Xiao X."/>
            <person name="Hu G."/>
            <person name="Bao F."/>
            <person name="Hu Y."/>
            <person name="Wan P."/>
            <person name="Li L."/>
            <person name="Deng X."/>
            <person name="Kuang T."/>
            <person name="Xiang C."/>
            <person name="Zhu J.K."/>
            <person name="Oliver M.J."/>
            <person name="He Y."/>
        </authorList>
    </citation>
    <scope>NUCLEOTIDE SEQUENCE [LARGE SCALE GENOMIC DNA]</scope>
    <source>
        <strain evidence="3">cv. XS01</strain>
    </source>
</reference>
<dbReference type="Proteomes" id="UP000250235">
    <property type="component" value="Unassembled WGS sequence"/>
</dbReference>
<dbReference type="GO" id="GO:0016301">
    <property type="term" value="F:kinase activity"/>
    <property type="evidence" value="ECO:0007669"/>
    <property type="project" value="UniProtKB-KW"/>
</dbReference>
<keyword evidence="2" id="KW-0808">Transferase</keyword>
<evidence type="ECO:0000313" key="2">
    <source>
        <dbReference type="EMBL" id="KZV58081.1"/>
    </source>
</evidence>
<proteinExistence type="predicted"/>
<evidence type="ECO:0000256" key="1">
    <source>
        <dbReference type="SAM" id="MobiDB-lite"/>
    </source>
</evidence>
<sequence>MAQYQILVGKLLGPSGTGPKQTLEVKTAVTTSPRSRRTAAHRRLHSVWHSAARPCAQCVRTGAATCAQCARRRLAPTNFTRKLALQLLAVVVLLIRSTTGITTPSSVCTRKRDEFITDEISSSRWLEQVQPRRQRTAAGGVDERRPNRTFILPHPMLNKFSSVSVRESLNQYLCDPQWFRDTASRGPTTCVTPKTHFRTNPSDHAKAPSNIAP</sequence>
<keyword evidence="2" id="KW-0418">Kinase</keyword>
<dbReference type="AlphaFoldDB" id="A0A2Z7DJ89"/>
<feature type="region of interest" description="Disordered" evidence="1">
    <location>
        <begin position="194"/>
        <end position="213"/>
    </location>
</feature>
<organism evidence="2 3">
    <name type="scientific">Dorcoceras hygrometricum</name>
    <dbReference type="NCBI Taxonomy" id="472368"/>
    <lineage>
        <taxon>Eukaryota</taxon>
        <taxon>Viridiplantae</taxon>
        <taxon>Streptophyta</taxon>
        <taxon>Embryophyta</taxon>
        <taxon>Tracheophyta</taxon>
        <taxon>Spermatophyta</taxon>
        <taxon>Magnoliopsida</taxon>
        <taxon>eudicotyledons</taxon>
        <taxon>Gunneridae</taxon>
        <taxon>Pentapetalae</taxon>
        <taxon>asterids</taxon>
        <taxon>lamiids</taxon>
        <taxon>Lamiales</taxon>
        <taxon>Gesneriaceae</taxon>
        <taxon>Didymocarpoideae</taxon>
        <taxon>Trichosporeae</taxon>
        <taxon>Loxocarpinae</taxon>
        <taxon>Dorcoceras</taxon>
    </lineage>
</organism>
<gene>
    <name evidence="2" type="ORF">F511_36379</name>
</gene>
<accession>A0A2Z7DJ89</accession>